<accession>A0A845I5I7</accession>
<feature type="transmembrane region" description="Helical" evidence="4">
    <location>
        <begin position="558"/>
        <end position="577"/>
    </location>
</feature>
<evidence type="ECO:0000256" key="3">
    <source>
        <dbReference type="ARBA" id="ARBA00023136"/>
    </source>
</evidence>
<reference evidence="6" key="1">
    <citation type="submission" date="2019-12" db="EMBL/GenBank/DDBJ databases">
        <title>Novel species isolated from a subtropical stream in China.</title>
        <authorList>
            <person name="Lu H."/>
        </authorList>
    </citation>
    <scope>NUCLEOTIDE SEQUENCE [LARGE SCALE GENOMIC DNA]</scope>
    <source>
        <strain evidence="6">FT93W</strain>
    </source>
</reference>
<dbReference type="GO" id="GO:0045893">
    <property type="term" value="P:positive regulation of DNA-templated transcription"/>
    <property type="evidence" value="ECO:0007669"/>
    <property type="project" value="InterPro"/>
</dbReference>
<dbReference type="Pfam" id="PF12801">
    <property type="entry name" value="Fer4_5"/>
    <property type="match status" value="2"/>
</dbReference>
<dbReference type="InterPro" id="IPR052378">
    <property type="entry name" value="NosR_regulator"/>
</dbReference>
<dbReference type="GO" id="GO:0010181">
    <property type="term" value="F:FMN binding"/>
    <property type="evidence" value="ECO:0007669"/>
    <property type="project" value="InterPro"/>
</dbReference>
<sequence length="715" mass="79289">MRSALLGLRVPEWRALFAGLCLCVAAFCAAVPAQAGVLTRAELVRRFPAPLIVGERDAELPVWPLFKQNATATELVGYVFESIDLAPIPGFSGVPLNLMVAIDPKGVFIGVQVLSQHEPVFLDGLGEAPLLQFVQQYKDLSLKQNISIAQSTRSGARSDAANAHIDGVSKATASVRIINQSVLAAALKVSRKKLGFGAARDPDQIAQVRTDVFEQRTWQQLCDDGLVQHLRVSNRAVEKLFAGSAGAGLDGEAASRPDELFIDLYLAYVSVPSIGRNLLNEAGWRKLQGRLEAGDHALLIMSSGRYSITGEDFVPGSVPDRLLLRQEKLPIDMRDLDLDMRFAQGVPAFESVTVLRVIAQAGLDPAAVLEFALPITRSKGIVYPERITRELGLSYQLPSRLLIPAQASSKSWQGIWRARQSELALLVAGLLVLAGALLMQRRLTSNARHFVWMRRFYLCYTVGFIGYYAQGQLSIVNLTGAIQALMAGRSLEFLLFDPMTVLLWGFVALSLVLWGRGTFCGWLCPFGALQEFSHQLARKLRVPQIRLRTRVDRRLKRVKYVLLALILGSACFAAEWTDRLVELEPFKTAITLNFVRSLPYVLYAVVLLMLSGVIYKFYCRYLCPFGGALALLGKLRWLSWIPRRSECGTPCQTCRHRCDYQAITPAGHVEYDECFQCMDCVVIYQSEQKCAPRMLELKRATVIPIQPVMKGGENI</sequence>
<dbReference type="InterPro" id="IPR011399">
    <property type="entry name" value="NosR"/>
</dbReference>
<dbReference type="InterPro" id="IPR007329">
    <property type="entry name" value="FMN-bd"/>
</dbReference>
<comment type="caution">
    <text evidence="6">The sequence shown here is derived from an EMBL/GenBank/DDBJ whole genome shotgun (WGS) entry which is preliminary data.</text>
</comment>
<dbReference type="RefSeq" id="WP_161037132.1">
    <property type="nucleotide sequence ID" value="NZ_WWCL01000011.1"/>
</dbReference>
<dbReference type="SUPFAM" id="SSF54862">
    <property type="entry name" value="4Fe-4S ferredoxins"/>
    <property type="match status" value="1"/>
</dbReference>
<feature type="domain" description="FMN-binding" evidence="5">
    <location>
        <begin position="90"/>
        <end position="189"/>
    </location>
</feature>
<dbReference type="EMBL" id="WWCL01000011">
    <property type="protein sequence ID" value="MYN47757.1"/>
    <property type="molecule type" value="Genomic_DNA"/>
</dbReference>
<dbReference type="AlphaFoldDB" id="A0A845I5I7"/>
<evidence type="ECO:0000256" key="4">
    <source>
        <dbReference type="SAM" id="Phobius"/>
    </source>
</evidence>
<organism evidence="6 7">
    <name type="scientific">Duganella fentianensis</name>
    <dbReference type="NCBI Taxonomy" id="2692177"/>
    <lineage>
        <taxon>Bacteria</taxon>
        <taxon>Pseudomonadati</taxon>
        <taxon>Pseudomonadota</taxon>
        <taxon>Betaproteobacteria</taxon>
        <taxon>Burkholderiales</taxon>
        <taxon>Oxalobacteraceae</taxon>
        <taxon>Telluria group</taxon>
        <taxon>Duganella</taxon>
    </lineage>
</organism>
<protein>
    <submittedName>
        <fullName evidence="6">4Fe-4S binding protein</fullName>
    </submittedName>
</protein>
<feature type="transmembrane region" description="Helical" evidence="4">
    <location>
        <begin position="423"/>
        <end position="439"/>
    </location>
</feature>
<dbReference type="PIRSF" id="PIRSF036354">
    <property type="entry name" value="NosR"/>
    <property type="match status" value="1"/>
</dbReference>
<keyword evidence="3 4" id="KW-0472">Membrane</keyword>
<gene>
    <name evidence="6" type="ORF">GTP23_22220</name>
</gene>
<dbReference type="PANTHER" id="PTHR30224:SF4">
    <property type="entry name" value="ELECTRON TRANSPORT PROTEIN YCCM-RELATED"/>
    <property type="match status" value="1"/>
</dbReference>
<keyword evidence="4" id="KW-0812">Transmembrane</keyword>
<feature type="transmembrane region" description="Helical" evidence="4">
    <location>
        <begin position="597"/>
        <end position="618"/>
    </location>
</feature>
<keyword evidence="4" id="KW-1133">Transmembrane helix</keyword>
<feature type="transmembrane region" description="Helical" evidence="4">
    <location>
        <begin position="451"/>
        <end position="469"/>
    </location>
</feature>
<evidence type="ECO:0000313" key="6">
    <source>
        <dbReference type="EMBL" id="MYN47757.1"/>
    </source>
</evidence>
<dbReference type="Pfam" id="PF04205">
    <property type="entry name" value="FMN_bind"/>
    <property type="match status" value="1"/>
</dbReference>
<dbReference type="Proteomes" id="UP000444316">
    <property type="component" value="Unassembled WGS sequence"/>
</dbReference>
<name>A0A845I5I7_9BURK</name>
<dbReference type="PANTHER" id="PTHR30224">
    <property type="entry name" value="ELECTRON TRANSPORT PROTEIN"/>
    <property type="match status" value="1"/>
</dbReference>
<keyword evidence="2" id="KW-1003">Cell membrane</keyword>
<feature type="transmembrane region" description="Helical" evidence="4">
    <location>
        <begin position="501"/>
        <end position="529"/>
    </location>
</feature>
<dbReference type="GO" id="GO:0003677">
    <property type="term" value="F:DNA binding"/>
    <property type="evidence" value="ECO:0007669"/>
    <property type="project" value="InterPro"/>
</dbReference>
<evidence type="ECO:0000313" key="7">
    <source>
        <dbReference type="Proteomes" id="UP000444316"/>
    </source>
</evidence>
<proteinExistence type="predicted"/>
<comment type="subcellular location">
    <subcellularLocation>
        <location evidence="1">Cell membrane</location>
    </subcellularLocation>
</comment>
<dbReference type="GO" id="GO:0005886">
    <property type="term" value="C:plasma membrane"/>
    <property type="evidence" value="ECO:0007669"/>
    <property type="project" value="UniProtKB-SubCell"/>
</dbReference>
<evidence type="ECO:0000256" key="1">
    <source>
        <dbReference type="ARBA" id="ARBA00004236"/>
    </source>
</evidence>
<dbReference type="InterPro" id="IPR017896">
    <property type="entry name" value="4Fe4S_Fe-S-bd"/>
</dbReference>
<evidence type="ECO:0000259" key="5">
    <source>
        <dbReference type="SMART" id="SM00900"/>
    </source>
</evidence>
<keyword evidence="7" id="KW-1185">Reference proteome</keyword>
<evidence type="ECO:0000256" key="2">
    <source>
        <dbReference type="ARBA" id="ARBA00022475"/>
    </source>
</evidence>
<dbReference type="SMART" id="SM00900">
    <property type="entry name" value="FMN_bind"/>
    <property type="match status" value="1"/>
</dbReference>